<name>A0A1R3GJQ0_COCAP</name>
<comment type="caution">
    <text evidence="1">The sequence shown here is derived from an EMBL/GenBank/DDBJ whole genome shotgun (WGS) entry which is preliminary data.</text>
</comment>
<dbReference type="InterPro" id="IPR022893">
    <property type="entry name" value="Shikimate_DH_fam"/>
</dbReference>
<dbReference type="GO" id="GO:0004764">
    <property type="term" value="F:shikimate 3-dehydrogenase (NADP+) activity"/>
    <property type="evidence" value="ECO:0007669"/>
    <property type="project" value="InterPro"/>
</dbReference>
<reference evidence="1 2" key="1">
    <citation type="submission" date="2013-09" db="EMBL/GenBank/DDBJ databases">
        <title>Corchorus capsularis genome sequencing.</title>
        <authorList>
            <person name="Alam M."/>
            <person name="Haque M.S."/>
            <person name="Islam M.S."/>
            <person name="Emdad E.M."/>
            <person name="Islam M.M."/>
            <person name="Ahmed B."/>
            <person name="Halim A."/>
            <person name="Hossen Q.M.M."/>
            <person name="Hossain M.Z."/>
            <person name="Ahmed R."/>
            <person name="Khan M.M."/>
            <person name="Islam R."/>
            <person name="Rashid M.M."/>
            <person name="Khan S.A."/>
            <person name="Rahman M.S."/>
            <person name="Alam M."/>
        </authorList>
    </citation>
    <scope>NUCLEOTIDE SEQUENCE [LARGE SCALE GENOMIC DNA]</scope>
    <source>
        <strain evidence="2">cv. CVL-1</strain>
        <tissue evidence="1">Whole seedling</tissue>
    </source>
</reference>
<evidence type="ECO:0000313" key="1">
    <source>
        <dbReference type="EMBL" id="OMO58315.1"/>
    </source>
</evidence>
<dbReference type="GO" id="GO:0019632">
    <property type="term" value="P:shikimate metabolic process"/>
    <property type="evidence" value="ECO:0007669"/>
    <property type="project" value="TreeGrafter"/>
</dbReference>
<dbReference type="EMBL" id="AWWV01014230">
    <property type="protein sequence ID" value="OMO58315.1"/>
    <property type="molecule type" value="Genomic_DNA"/>
</dbReference>
<protein>
    <submittedName>
        <fullName evidence="1">Dehydroquinase class I</fullName>
    </submittedName>
</protein>
<dbReference type="AlphaFoldDB" id="A0A1R3GJQ0"/>
<keyword evidence="2" id="KW-1185">Reference proteome</keyword>
<dbReference type="SUPFAM" id="SSF53223">
    <property type="entry name" value="Aminoacid dehydrogenase-like, N-terminal domain"/>
    <property type="match status" value="1"/>
</dbReference>
<dbReference type="InterPro" id="IPR013785">
    <property type="entry name" value="Aldolase_TIM"/>
</dbReference>
<sequence>MKNNGATKVIVSYHINGVNVTPSDEELRKLADSIRAMGADIIKVVANVPIIAYSEGERGLISQLLCPKYSVFLAYGSIDGHSVPNMPSLYSIEHTYKLDYIDLETKVFGLISKPVRHNKGPLLHHPTFKHENFNGVYVLMFVDNLKKFFSTYSSADFAGF</sequence>
<dbReference type="GO" id="GO:0003855">
    <property type="term" value="F:3-dehydroquinate dehydratase activity"/>
    <property type="evidence" value="ECO:0007669"/>
    <property type="project" value="InterPro"/>
</dbReference>
<feature type="non-terminal residue" evidence="1">
    <location>
        <position position="160"/>
    </location>
</feature>
<dbReference type="Gene3D" id="3.40.50.10860">
    <property type="entry name" value="Leucine Dehydrogenase, chain A, domain 1"/>
    <property type="match status" value="1"/>
</dbReference>
<dbReference type="InterPro" id="IPR001381">
    <property type="entry name" value="DHquinase_I"/>
</dbReference>
<dbReference type="InterPro" id="IPR046346">
    <property type="entry name" value="Aminoacid_DH-like_N_sf"/>
</dbReference>
<dbReference type="Pfam" id="PF01487">
    <property type="entry name" value="DHquinase_I"/>
    <property type="match status" value="2"/>
</dbReference>
<accession>A0A1R3GJQ0</accession>
<gene>
    <name evidence="1" type="ORF">CCACVL1_25495</name>
</gene>
<dbReference type="PANTHER" id="PTHR21089:SF10">
    <property type="entry name" value="BIFUNCTIONAL 3-DEHYDROQUINATE DEHYDRATASE_SHIKIMATE DEHYDROGENASE, CHLOROPLASTIC-LIKE ISOFORM X1"/>
    <property type="match status" value="1"/>
</dbReference>
<dbReference type="STRING" id="210143.A0A1R3GJQ0"/>
<proteinExistence type="predicted"/>
<dbReference type="PANTHER" id="PTHR21089">
    <property type="entry name" value="SHIKIMATE DEHYDROGENASE"/>
    <property type="match status" value="1"/>
</dbReference>
<dbReference type="OrthoDB" id="204377at2759"/>
<dbReference type="SUPFAM" id="SSF51569">
    <property type="entry name" value="Aldolase"/>
    <property type="match status" value="1"/>
</dbReference>
<evidence type="ECO:0000313" key="2">
    <source>
        <dbReference type="Proteomes" id="UP000188268"/>
    </source>
</evidence>
<dbReference type="Proteomes" id="UP000188268">
    <property type="component" value="Unassembled WGS sequence"/>
</dbReference>
<dbReference type="Gramene" id="OMO58315">
    <property type="protein sequence ID" value="OMO58315"/>
    <property type="gene ID" value="CCACVL1_25495"/>
</dbReference>
<organism evidence="1 2">
    <name type="scientific">Corchorus capsularis</name>
    <name type="common">Jute</name>
    <dbReference type="NCBI Taxonomy" id="210143"/>
    <lineage>
        <taxon>Eukaryota</taxon>
        <taxon>Viridiplantae</taxon>
        <taxon>Streptophyta</taxon>
        <taxon>Embryophyta</taxon>
        <taxon>Tracheophyta</taxon>
        <taxon>Spermatophyta</taxon>
        <taxon>Magnoliopsida</taxon>
        <taxon>eudicotyledons</taxon>
        <taxon>Gunneridae</taxon>
        <taxon>Pentapetalae</taxon>
        <taxon>rosids</taxon>
        <taxon>malvids</taxon>
        <taxon>Malvales</taxon>
        <taxon>Malvaceae</taxon>
        <taxon>Grewioideae</taxon>
        <taxon>Apeibeae</taxon>
        <taxon>Corchorus</taxon>
    </lineage>
</organism>
<dbReference type="GO" id="GO:0009423">
    <property type="term" value="P:chorismate biosynthetic process"/>
    <property type="evidence" value="ECO:0007669"/>
    <property type="project" value="TreeGrafter"/>
</dbReference>
<dbReference type="Gene3D" id="3.20.20.70">
    <property type="entry name" value="Aldolase class I"/>
    <property type="match status" value="2"/>
</dbReference>